<protein>
    <submittedName>
        <fullName evidence="1">Uncharacterized protein</fullName>
    </submittedName>
</protein>
<dbReference type="PANTHER" id="PTHR46310:SF7">
    <property type="entry name" value="AMIDASE 1"/>
    <property type="match status" value="1"/>
</dbReference>
<dbReference type="EMBL" id="JAYMYQ010000008">
    <property type="protein sequence ID" value="KAK7314973.1"/>
    <property type="molecule type" value="Genomic_DNA"/>
</dbReference>
<proteinExistence type="predicted"/>
<organism evidence="1 2">
    <name type="scientific">Canavalia gladiata</name>
    <name type="common">Sword bean</name>
    <name type="synonym">Dolichos gladiatus</name>
    <dbReference type="NCBI Taxonomy" id="3824"/>
    <lineage>
        <taxon>Eukaryota</taxon>
        <taxon>Viridiplantae</taxon>
        <taxon>Streptophyta</taxon>
        <taxon>Embryophyta</taxon>
        <taxon>Tracheophyta</taxon>
        <taxon>Spermatophyta</taxon>
        <taxon>Magnoliopsida</taxon>
        <taxon>eudicotyledons</taxon>
        <taxon>Gunneridae</taxon>
        <taxon>Pentapetalae</taxon>
        <taxon>rosids</taxon>
        <taxon>fabids</taxon>
        <taxon>Fabales</taxon>
        <taxon>Fabaceae</taxon>
        <taxon>Papilionoideae</taxon>
        <taxon>50 kb inversion clade</taxon>
        <taxon>NPAAA clade</taxon>
        <taxon>indigoferoid/millettioid clade</taxon>
        <taxon>Phaseoleae</taxon>
        <taxon>Canavalia</taxon>
    </lineage>
</organism>
<comment type="caution">
    <text evidence="1">The sequence shown here is derived from an EMBL/GenBank/DDBJ whole genome shotgun (WGS) entry which is preliminary data.</text>
</comment>
<gene>
    <name evidence="1" type="ORF">VNO77_33505</name>
</gene>
<dbReference type="Gene3D" id="3.90.1300.10">
    <property type="entry name" value="Amidase signature (AS) domain"/>
    <property type="match status" value="1"/>
</dbReference>
<dbReference type="Proteomes" id="UP001367508">
    <property type="component" value="Unassembled WGS sequence"/>
</dbReference>
<name>A0AAN9Q0T5_CANGL</name>
<keyword evidence="2" id="KW-1185">Reference proteome</keyword>
<evidence type="ECO:0000313" key="2">
    <source>
        <dbReference type="Proteomes" id="UP001367508"/>
    </source>
</evidence>
<sequence>MALVNATTGMKTPSDSGGFMEKFTLKFSAPSGDLLKSLTFAVKDMFDIEGHVASFGNPTWRRNHMAAISTAPTIVSLLGQGAICLGTTITDEMAARYEFKNNHGAWISTVKPEFGPGIAELIAEIQKTTGEHVPLCYSIFKEFRDALTNLLGVISLSLTPKCIHFN</sequence>
<accession>A0AAN9Q0T5</accession>
<dbReference type="InterPro" id="IPR036928">
    <property type="entry name" value="AS_sf"/>
</dbReference>
<dbReference type="AlphaFoldDB" id="A0AAN9Q0T5"/>
<reference evidence="1 2" key="1">
    <citation type="submission" date="2024-01" db="EMBL/GenBank/DDBJ databases">
        <title>The genomes of 5 underutilized Papilionoideae crops provide insights into root nodulation and disease resistanc.</title>
        <authorList>
            <person name="Jiang F."/>
        </authorList>
    </citation>
    <scope>NUCLEOTIDE SEQUENCE [LARGE SCALE GENOMIC DNA]</scope>
    <source>
        <strain evidence="1">LVBAO_FW01</strain>
        <tissue evidence="1">Leaves</tissue>
    </source>
</reference>
<evidence type="ECO:0000313" key="1">
    <source>
        <dbReference type="EMBL" id="KAK7314973.1"/>
    </source>
</evidence>
<dbReference type="SUPFAM" id="SSF75304">
    <property type="entry name" value="Amidase signature (AS) enzymes"/>
    <property type="match status" value="1"/>
</dbReference>
<dbReference type="PANTHER" id="PTHR46310">
    <property type="entry name" value="AMIDASE 1"/>
    <property type="match status" value="1"/>
</dbReference>